<keyword evidence="1" id="KW-0805">Transcription regulation</keyword>
<dbReference type="AlphaFoldDB" id="A0A0F6AD26"/>
<dbReference type="InterPro" id="IPR050204">
    <property type="entry name" value="AraC_XylS_family_regulators"/>
</dbReference>
<name>A0A0F6AD26_9GAMM</name>
<comment type="caution">
    <text evidence="5">The sequence shown here is derived from an EMBL/GenBank/DDBJ whole genome shotgun (WGS) entry which is preliminary data.</text>
</comment>
<evidence type="ECO:0000256" key="2">
    <source>
        <dbReference type="ARBA" id="ARBA00023125"/>
    </source>
</evidence>
<feature type="domain" description="HTH araC/xylS-type" evidence="4">
    <location>
        <begin position="166"/>
        <end position="262"/>
    </location>
</feature>
<organism evidence="5 6">
    <name type="scientific">Pseudoalteromonas luteoviolacea S4054</name>
    <dbReference type="NCBI Taxonomy" id="1129367"/>
    <lineage>
        <taxon>Bacteria</taxon>
        <taxon>Pseudomonadati</taxon>
        <taxon>Pseudomonadota</taxon>
        <taxon>Gammaproteobacteria</taxon>
        <taxon>Alteromonadales</taxon>
        <taxon>Pseudoalteromonadaceae</taxon>
        <taxon>Pseudoalteromonas</taxon>
    </lineage>
</organism>
<evidence type="ECO:0000313" key="6">
    <source>
        <dbReference type="Proteomes" id="UP000033434"/>
    </source>
</evidence>
<evidence type="ECO:0000256" key="1">
    <source>
        <dbReference type="ARBA" id="ARBA00023015"/>
    </source>
</evidence>
<dbReference type="PROSITE" id="PS01124">
    <property type="entry name" value="HTH_ARAC_FAMILY_2"/>
    <property type="match status" value="1"/>
</dbReference>
<dbReference type="PANTHER" id="PTHR46796">
    <property type="entry name" value="HTH-TYPE TRANSCRIPTIONAL ACTIVATOR RHAS-RELATED"/>
    <property type="match status" value="1"/>
</dbReference>
<dbReference type="EMBL" id="AUXW01000142">
    <property type="protein sequence ID" value="KKE83726.1"/>
    <property type="molecule type" value="Genomic_DNA"/>
</dbReference>
<dbReference type="PATRIC" id="fig|1129367.4.peg.2381"/>
<dbReference type="InterPro" id="IPR009057">
    <property type="entry name" value="Homeodomain-like_sf"/>
</dbReference>
<accession>A0A0F6AD26</accession>
<gene>
    <name evidence="5" type="ORF">N479_12935</name>
</gene>
<dbReference type="PANTHER" id="PTHR46796:SF13">
    <property type="entry name" value="HTH-TYPE TRANSCRIPTIONAL ACTIVATOR RHAS"/>
    <property type="match status" value="1"/>
</dbReference>
<dbReference type="SMART" id="SM00342">
    <property type="entry name" value="HTH_ARAC"/>
    <property type="match status" value="1"/>
</dbReference>
<proteinExistence type="predicted"/>
<dbReference type="InterPro" id="IPR018060">
    <property type="entry name" value="HTH_AraC"/>
</dbReference>
<reference evidence="5 6" key="1">
    <citation type="journal article" date="2015" name="BMC Genomics">
        <title>Genome mining reveals unlocked bioactive potential of marine Gram-negative bacteria.</title>
        <authorList>
            <person name="Machado H."/>
            <person name="Sonnenschein E.C."/>
            <person name="Melchiorsen J."/>
            <person name="Gram L."/>
        </authorList>
    </citation>
    <scope>NUCLEOTIDE SEQUENCE [LARGE SCALE GENOMIC DNA]</scope>
    <source>
        <strain evidence="5 6">S4054</strain>
    </source>
</reference>
<keyword evidence="3" id="KW-0804">Transcription</keyword>
<dbReference type="Pfam" id="PF20240">
    <property type="entry name" value="DUF6597"/>
    <property type="match status" value="1"/>
</dbReference>
<dbReference type="RefSeq" id="WP_046356025.1">
    <property type="nucleotide sequence ID" value="NZ_AUXW01000142.1"/>
</dbReference>
<dbReference type="SUPFAM" id="SSF46689">
    <property type="entry name" value="Homeodomain-like"/>
    <property type="match status" value="1"/>
</dbReference>
<evidence type="ECO:0000313" key="5">
    <source>
        <dbReference type="EMBL" id="KKE83726.1"/>
    </source>
</evidence>
<keyword evidence="2" id="KW-0238">DNA-binding</keyword>
<dbReference type="Proteomes" id="UP000033434">
    <property type="component" value="Unassembled WGS sequence"/>
</dbReference>
<dbReference type="InterPro" id="IPR046532">
    <property type="entry name" value="DUF6597"/>
</dbReference>
<sequence length="262" mass="30495">MRSNNEEVSGVFYQQASAKHYDLRRYYPQAELAGFIEQFWFVDWHLSEQKVHTQKNLPDPNFHLVIESRRVRVMGPVSKVYAYDMCKQGRVLGVKFKIASILHLLKKPLCEYVDTELPVRDIFGETSEHVLLSLYSCESDRDICNSLSAFLKNYTTPININQSRAVDLCALIKNDSNIFTVEALSEKSNLSKRTIQRIFNKYVGLTPKWLIRKYRLHQVLQQFDQGNLDILDIVSLLEYTDQAHLIRDFREVIGVTPGQYVK</sequence>
<protein>
    <recommendedName>
        <fullName evidence="4">HTH araC/xylS-type domain-containing protein</fullName>
    </recommendedName>
</protein>
<dbReference type="Gene3D" id="1.10.10.60">
    <property type="entry name" value="Homeodomain-like"/>
    <property type="match status" value="1"/>
</dbReference>
<dbReference type="Pfam" id="PF12833">
    <property type="entry name" value="HTH_18"/>
    <property type="match status" value="1"/>
</dbReference>
<evidence type="ECO:0000259" key="4">
    <source>
        <dbReference type="PROSITE" id="PS01124"/>
    </source>
</evidence>
<evidence type="ECO:0000256" key="3">
    <source>
        <dbReference type="ARBA" id="ARBA00023163"/>
    </source>
</evidence>
<dbReference type="GO" id="GO:0003700">
    <property type="term" value="F:DNA-binding transcription factor activity"/>
    <property type="evidence" value="ECO:0007669"/>
    <property type="project" value="InterPro"/>
</dbReference>
<dbReference type="GO" id="GO:0043565">
    <property type="term" value="F:sequence-specific DNA binding"/>
    <property type="evidence" value="ECO:0007669"/>
    <property type="project" value="InterPro"/>
</dbReference>